<dbReference type="GO" id="GO:0005737">
    <property type="term" value="C:cytoplasm"/>
    <property type="evidence" value="ECO:0007669"/>
    <property type="project" value="UniProtKB-SubCell"/>
</dbReference>
<name>A0A1I7MHI8_9MICC</name>
<evidence type="ECO:0000313" key="8">
    <source>
        <dbReference type="EMBL" id="SFV21402.1"/>
    </source>
</evidence>
<proteinExistence type="inferred from homology"/>
<dbReference type="STRING" id="574650.SAMN04487966_102338"/>
<dbReference type="GO" id="GO:0004424">
    <property type="term" value="F:imidazoleglycerol-phosphate dehydratase activity"/>
    <property type="evidence" value="ECO:0007669"/>
    <property type="project" value="UniProtKB-UniRule"/>
</dbReference>
<reference evidence="8 9" key="1">
    <citation type="submission" date="2016-10" db="EMBL/GenBank/DDBJ databases">
        <authorList>
            <person name="de Groot N.N."/>
        </authorList>
    </citation>
    <scope>NUCLEOTIDE SEQUENCE [LARGE SCALE GENOMIC DNA]</scope>
    <source>
        <strain evidence="8 9">CGMCC 1.7054</strain>
    </source>
</reference>
<dbReference type="HAMAP" id="MF_00076">
    <property type="entry name" value="HisB"/>
    <property type="match status" value="1"/>
</dbReference>
<dbReference type="RefSeq" id="WP_091694938.1">
    <property type="nucleotide sequence ID" value="NZ_FPCG01000002.1"/>
</dbReference>
<evidence type="ECO:0000256" key="4">
    <source>
        <dbReference type="ARBA" id="ARBA00023102"/>
    </source>
</evidence>
<dbReference type="PROSITE" id="PS00954">
    <property type="entry name" value="IGP_DEHYDRATASE_1"/>
    <property type="match status" value="1"/>
</dbReference>
<evidence type="ECO:0000313" key="9">
    <source>
        <dbReference type="Proteomes" id="UP000198881"/>
    </source>
</evidence>
<dbReference type="UniPathway" id="UPA00031">
    <property type="reaction ID" value="UER00011"/>
</dbReference>
<dbReference type="AlphaFoldDB" id="A0A1I7MHI8"/>
<comment type="subcellular location">
    <subcellularLocation>
        <location evidence="6 7">Cytoplasm</location>
    </subcellularLocation>
</comment>
<evidence type="ECO:0000256" key="1">
    <source>
        <dbReference type="ARBA" id="ARBA00005047"/>
    </source>
</evidence>
<keyword evidence="5 6" id="KW-0456">Lyase</keyword>
<keyword evidence="9" id="KW-1185">Reference proteome</keyword>
<comment type="pathway">
    <text evidence="1 6 7">Amino-acid biosynthesis; L-histidine biosynthesis; L-histidine from 5-phospho-alpha-D-ribose 1-diphosphate: step 6/9.</text>
</comment>
<evidence type="ECO:0000256" key="5">
    <source>
        <dbReference type="ARBA" id="ARBA00023239"/>
    </source>
</evidence>
<dbReference type="NCBIfam" id="NF002110">
    <property type="entry name" value="PRK00951.1-6"/>
    <property type="match status" value="1"/>
</dbReference>
<organism evidence="8 9">
    <name type="scientific">Micrococcus terreus</name>
    <dbReference type="NCBI Taxonomy" id="574650"/>
    <lineage>
        <taxon>Bacteria</taxon>
        <taxon>Bacillati</taxon>
        <taxon>Actinomycetota</taxon>
        <taxon>Actinomycetes</taxon>
        <taxon>Micrococcales</taxon>
        <taxon>Micrococcaceae</taxon>
        <taxon>Micrococcus</taxon>
    </lineage>
</organism>
<dbReference type="PANTHER" id="PTHR23133">
    <property type="entry name" value="IMIDAZOLEGLYCEROL-PHOSPHATE DEHYDRATASE HIS7"/>
    <property type="match status" value="1"/>
</dbReference>
<keyword evidence="3 6" id="KW-0028">Amino-acid biosynthesis</keyword>
<dbReference type="CDD" id="cd07914">
    <property type="entry name" value="IGPD"/>
    <property type="match status" value="1"/>
</dbReference>
<dbReference type="InterPro" id="IPR020568">
    <property type="entry name" value="Ribosomal_Su5_D2-typ_SF"/>
</dbReference>
<dbReference type="PROSITE" id="PS00955">
    <property type="entry name" value="IGP_DEHYDRATASE_2"/>
    <property type="match status" value="1"/>
</dbReference>
<comment type="catalytic activity">
    <reaction evidence="6 7">
        <text>D-erythro-1-(imidazol-4-yl)glycerol 3-phosphate = 3-(imidazol-4-yl)-2-oxopropyl phosphate + H2O</text>
        <dbReference type="Rhea" id="RHEA:11040"/>
        <dbReference type="ChEBI" id="CHEBI:15377"/>
        <dbReference type="ChEBI" id="CHEBI:57766"/>
        <dbReference type="ChEBI" id="CHEBI:58278"/>
        <dbReference type="EC" id="4.2.1.19"/>
    </reaction>
</comment>
<protein>
    <recommendedName>
        <fullName evidence="2 6">Imidazoleglycerol-phosphate dehydratase</fullName>
        <shortName evidence="6">IGPD</shortName>
        <ecNumber evidence="6 7">4.2.1.19</ecNumber>
    </recommendedName>
</protein>
<comment type="similarity">
    <text evidence="6 7">Belongs to the imidazoleglycerol-phosphate dehydratase family.</text>
</comment>
<dbReference type="FunFam" id="3.30.230.40:FF:000003">
    <property type="entry name" value="Imidazoleglycerol-phosphate dehydratase HisB"/>
    <property type="match status" value="1"/>
</dbReference>
<dbReference type="FunFam" id="3.30.230.40:FF:000001">
    <property type="entry name" value="Imidazoleglycerol-phosphate dehydratase HisB"/>
    <property type="match status" value="1"/>
</dbReference>
<dbReference type="Pfam" id="PF00475">
    <property type="entry name" value="IGPD"/>
    <property type="match status" value="1"/>
</dbReference>
<gene>
    <name evidence="6" type="primary">hisB</name>
    <name evidence="8" type="ORF">SAMN04487966_102338</name>
</gene>
<dbReference type="OrthoDB" id="9790411at2"/>
<sequence length="205" mass="22427">MSAERLEGRKARMQRTTSESDVLVEMDLDGTGQATISTTVPFYDHMLTALAKHSQIDLTVQATGDTHIDVHHTVEDVAITLGEVLKAALGDKRGIRRFGEASVPLDEALARAVVDVSGRPYLVHTGEPEGQQYHLIGGHFTGSMTRHIFESITYHASICLHMDVVRGRDPHHIVEAQFKAFARALRAAVEDDPRVQGIPSTKGAL</sequence>
<keyword evidence="6" id="KW-0963">Cytoplasm</keyword>
<dbReference type="SUPFAM" id="SSF54211">
    <property type="entry name" value="Ribosomal protein S5 domain 2-like"/>
    <property type="match status" value="2"/>
</dbReference>
<evidence type="ECO:0000256" key="2">
    <source>
        <dbReference type="ARBA" id="ARBA00016664"/>
    </source>
</evidence>
<evidence type="ECO:0000256" key="3">
    <source>
        <dbReference type="ARBA" id="ARBA00022605"/>
    </source>
</evidence>
<evidence type="ECO:0000256" key="6">
    <source>
        <dbReference type="HAMAP-Rule" id="MF_00076"/>
    </source>
</evidence>
<evidence type="ECO:0000256" key="7">
    <source>
        <dbReference type="RuleBase" id="RU000599"/>
    </source>
</evidence>
<dbReference type="NCBIfam" id="NF002111">
    <property type="entry name" value="PRK00951.2-1"/>
    <property type="match status" value="1"/>
</dbReference>
<keyword evidence="4 6" id="KW-0368">Histidine biosynthesis</keyword>
<dbReference type="InterPro" id="IPR038494">
    <property type="entry name" value="IGPD_sf"/>
</dbReference>
<dbReference type="Gene3D" id="3.30.230.40">
    <property type="entry name" value="Imidazole glycerol phosphate dehydratase, domain 1"/>
    <property type="match status" value="2"/>
</dbReference>
<dbReference type="EMBL" id="FPCG01000002">
    <property type="protein sequence ID" value="SFV21402.1"/>
    <property type="molecule type" value="Genomic_DNA"/>
</dbReference>
<dbReference type="EC" id="4.2.1.19" evidence="6 7"/>
<dbReference type="GO" id="GO:0000105">
    <property type="term" value="P:L-histidine biosynthetic process"/>
    <property type="evidence" value="ECO:0007669"/>
    <property type="project" value="UniProtKB-UniRule"/>
</dbReference>
<dbReference type="PANTHER" id="PTHR23133:SF2">
    <property type="entry name" value="IMIDAZOLEGLYCEROL-PHOSPHATE DEHYDRATASE"/>
    <property type="match status" value="1"/>
</dbReference>
<dbReference type="InterPro" id="IPR020565">
    <property type="entry name" value="ImidazoleglycerP_deHydtase_CS"/>
</dbReference>
<dbReference type="Proteomes" id="UP000198881">
    <property type="component" value="Unassembled WGS sequence"/>
</dbReference>
<dbReference type="InterPro" id="IPR000807">
    <property type="entry name" value="ImidazoleglycerolP_deHydtase"/>
</dbReference>
<dbReference type="NCBIfam" id="NF002114">
    <property type="entry name" value="PRK00951.2-4"/>
    <property type="match status" value="1"/>
</dbReference>
<accession>A0A1I7MHI8</accession>